<gene>
    <name evidence="1" type="ORF">P262_03420</name>
</gene>
<evidence type="ECO:0000313" key="2">
    <source>
        <dbReference type="Proteomes" id="UP000018545"/>
    </source>
</evidence>
<sequence length="73" mass="8371">MKPDAGFVMNHLWVWHVIRAGILRQTIEIANATDAFLPVSRGFPRFQSRQRHHEGDTAFFPAGFFLFAGRKVT</sequence>
<reference evidence="1 2" key="1">
    <citation type="journal article" date="2014" name="Genome Announc.">
        <title>Complete Genome Sequence of Cronobacter sakazakii Strain CMCC 45402.</title>
        <authorList>
            <person name="Zhao Z."/>
            <person name="Wang L."/>
            <person name="Wang B."/>
            <person name="Liang H."/>
            <person name="Ye Q."/>
            <person name="Zeng M."/>
        </authorList>
    </citation>
    <scope>NUCLEOTIDE SEQUENCE [LARGE SCALE GENOMIC DNA]</scope>
    <source>
        <strain evidence="2">45402</strain>
    </source>
</reference>
<dbReference type="PATRIC" id="fig|1401659.3.peg.2415"/>
<evidence type="ECO:0000313" key="1">
    <source>
        <dbReference type="EMBL" id="AHB70800.1"/>
    </source>
</evidence>
<dbReference type="KEGG" id="csi:P262_03420"/>
<dbReference type="Proteomes" id="UP000018545">
    <property type="component" value="Chromosome"/>
</dbReference>
<dbReference type="HOGENOM" id="CLU_2823875_0_0_6"/>
<dbReference type="RefSeq" id="WP_007783437.1">
    <property type="nucleotide sequence ID" value="NC_023032.1"/>
</dbReference>
<organism evidence="1 2">
    <name type="scientific">Cronobacter malonaticus</name>
    <dbReference type="NCBI Taxonomy" id="413503"/>
    <lineage>
        <taxon>Bacteria</taxon>
        <taxon>Pseudomonadati</taxon>
        <taxon>Pseudomonadota</taxon>
        <taxon>Gammaproteobacteria</taxon>
        <taxon>Enterobacterales</taxon>
        <taxon>Enterobacteriaceae</taxon>
        <taxon>Cronobacter</taxon>
    </lineage>
</organism>
<accession>V5U1C7</accession>
<protein>
    <submittedName>
        <fullName evidence="1">Uncharacterized protein</fullName>
    </submittedName>
</protein>
<name>V5U1C7_9ENTR</name>
<proteinExistence type="predicted"/>
<dbReference type="AlphaFoldDB" id="V5U1C7"/>
<dbReference type="EMBL" id="CP006731">
    <property type="protein sequence ID" value="AHB70800.1"/>
    <property type="molecule type" value="Genomic_DNA"/>
</dbReference>